<organism evidence="2 3">
    <name type="scientific">Olpidium bornovanus</name>
    <dbReference type="NCBI Taxonomy" id="278681"/>
    <lineage>
        <taxon>Eukaryota</taxon>
        <taxon>Fungi</taxon>
        <taxon>Fungi incertae sedis</taxon>
        <taxon>Olpidiomycota</taxon>
        <taxon>Olpidiomycotina</taxon>
        <taxon>Olpidiomycetes</taxon>
        <taxon>Olpidiales</taxon>
        <taxon>Olpidiaceae</taxon>
        <taxon>Olpidium</taxon>
    </lineage>
</organism>
<evidence type="ECO:0000313" key="3">
    <source>
        <dbReference type="Proteomes" id="UP000673691"/>
    </source>
</evidence>
<evidence type="ECO:0000256" key="1">
    <source>
        <dbReference type="SAM" id="MobiDB-lite"/>
    </source>
</evidence>
<accession>A0A8H7ZU96</accession>
<dbReference type="AlphaFoldDB" id="A0A8H7ZU96"/>
<comment type="caution">
    <text evidence="2">The sequence shown here is derived from an EMBL/GenBank/DDBJ whole genome shotgun (WGS) entry which is preliminary data.</text>
</comment>
<feature type="region of interest" description="Disordered" evidence="1">
    <location>
        <begin position="1"/>
        <end position="70"/>
    </location>
</feature>
<gene>
    <name evidence="2" type="ORF">BJ554DRAFT_151</name>
</gene>
<dbReference type="EMBL" id="JAEFCI010006837">
    <property type="protein sequence ID" value="KAG5459445.1"/>
    <property type="molecule type" value="Genomic_DNA"/>
</dbReference>
<protein>
    <submittedName>
        <fullName evidence="2">Uncharacterized protein</fullName>
    </submittedName>
</protein>
<reference evidence="2 3" key="1">
    <citation type="journal article" name="Sci. Rep.">
        <title>Genome-scale phylogenetic analyses confirm Olpidium as the closest living zoosporic fungus to the non-flagellated, terrestrial fungi.</title>
        <authorList>
            <person name="Chang Y."/>
            <person name="Rochon D."/>
            <person name="Sekimoto S."/>
            <person name="Wang Y."/>
            <person name="Chovatia M."/>
            <person name="Sandor L."/>
            <person name="Salamov A."/>
            <person name="Grigoriev I.V."/>
            <person name="Stajich J.E."/>
            <person name="Spatafora J.W."/>
        </authorList>
    </citation>
    <scope>NUCLEOTIDE SEQUENCE [LARGE SCALE GENOMIC DNA]</scope>
    <source>
        <strain evidence="2">S191</strain>
    </source>
</reference>
<proteinExistence type="predicted"/>
<keyword evidence="3" id="KW-1185">Reference proteome</keyword>
<name>A0A8H7ZU96_9FUNG</name>
<sequence>MFSKALIWNPHSQRANDGMARVEKKMNGIEDDDEGDEGEEDEEAALDQGEEEPADEEMEDAEAEDAALFM</sequence>
<dbReference type="Proteomes" id="UP000673691">
    <property type="component" value="Unassembled WGS sequence"/>
</dbReference>
<feature type="compositionally biased region" description="Acidic residues" evidence="1">
    <location>
        <begin position="29"/>
        <end position="70"/>
    </location>
</feature>
<evidence type="ECO:0000313" key="2">
    <source>
        <dbReference type="EMBL" id="KAG5459445.1"/>
    </source>
</evidence>